<accession>A0A939DMP9</accession>
<evidence type="ECO:0000259" key="1">
    <source>
        <dbReference type="Pfam" id="PF12146"/>
    </source>
</evidence>
<dbReference type="InterPro" id="IPR022742">
    <property type="entry name" value="Hydrolase_4"/>
</dbReference>
<dbReference type="EMBL" id="JAFKCV010000004">
    <property type="protein sequence ID" value="MBN7825414.1"/>
    <property type="molecule type" value="Genomic_DNA"/>
</dbReference>
<evidence type="ECO:0000313" key="3">
    <source>
        <dbReference type="Proteomes" id="UP000664654"/>
    </source>
</evidence>
<dbReference type="SUPFAM" id="SSF53474">
    <property type="entry name" value="alpha/beta-Hydrolases"/>
    <property type="match status" value="1"/>
</dbReference>
<keyword evidence="3" id="KW-1185">Reference proteome</keyword>
<protein>
    <submittedName>
        <fullName evidence="2">Alpha/beta hydrolase</fullName>
    </submittedName>
</protein>
<dbReference type="Proteomes" id="UP000664654">
    <property type="component" value="Unassembled WGS sequence"/>
</dbReference>
<dbReference type="Gene3D" id="3.40.50.1820">
    <property type="entry name" value="alpha/beta hydrolase"/>
    <property type="match status" value="1"/>
</dbReference>
<dbReference type="RefSeq" id="WP_206573522.1">
    <property type="nucleotide sequence ID" value="NZ_JAFKCV010000004.1"/>
</dbReference>
<evidence type="ECO:0000313" key="2">
    <source>
        <dbReference type="EMBL" id="MBN7825414.1"/>
    </source>
</evidence>
<proteinExistence type="predicted"/>
<sequence length="295" mass="32932">MIEPRQVQLKCEDGVVVQGTLFSPAQAAKASVLLLPGVGISQPLYRPFARYLAHRGYQVLTLDYRGIGQSFLADLKPSQASLSAWAKMDAVAGFHYLQSLDGQAPLIFAHSFGGQALCVADALGSARGVVMVASQSGYWRHWQGLGRLKLWFFWHLYLPFISRLGSYTPSTLLFKGRLPAGVASEWAKWGRHPHYLKGYQHSVTDQLLNTEVPIIAYAFSDDDFAPPDAAKALWQWFPQRCLQSHVLTPDELSVPRIGHFSAFNPSFENSLWRRWTDDFDSLLSQGLSTACSQRT</sequence>
<dbReference type="InterPro" id="IPR029058">
    <property type="entry name" value="AB_hydrolase_fold"/>
</dbReference>
<comment type="caution">
    <text evidence="2">The sequence shown here is derived from an EMBL/GenBank/DDBJ whole genome shotgun (WGS) entry which is preliminary data.</text>
</comment>
<organism evidence="2 3">
    <name type="scientific">Bowmanella dokdonensis</name>
    <dbReference type="NCBI Taxonomy" id="751969"/>
    <lineage>
        <taxon>Bacteria</taxon>
        <taxon>Pseudomonadati</taxon>
        <taxon>Pseudomonadota</taxon>
        <taxon>Gammaproteobacteria</taxon>
        <taxon>Alteromonadales</taxon>
        <taxon>Alteromonadaceae</taxon>
        <taxon>Bowmanella</taxon>
    </lineage>
</organism>
<dbReference type="Pfam" id="PF12146">
    <property type="entry name" value="Hydrolase_4"/>
    <property type="match status" value="1"/>
</dbReference>
<name>A0A939DMP9_9ALTE</name>
<keyword evidence="2" id="KW-0378">Hydrolase</keyword>
<gene>
    <name evidence="2" type="ORF">J0A66_09295</name>
</gene>
<feature type="domain" description="Serine aminopeptidase S33" evidence="1">
    <location>
        <begin position="27"/>
        <end position="141"/>
    </location>
</feature>
<dbReference type="PIRSF" id="PIRSF037442">
    <property type="entry name" value="UCP037442_abhydr"/>
    <property type="match status" value="1"/>
</dbReference>
<dbReference type="GO" id="GO:0016787">
    <property type="term" value="F:hydrolase activity"/>
    <property type="evidence" value="ECO:0007669"/>
    <property type="project" value="UniProtKB-KW"/>
</dbReference>
<reference evidence="2" key="1">
    <citation type="submission" date="2021-03" db="EMBL/GenBank/DDBJ databases">
        <title>novel species isolated from a fishpond in China.</title>
        <authorList>
            <person name="Lu H."/>
            <person name="Cai Z."/>
        </authorList>
    </citation>
    <scope>NUCLEOTIDE SEQUENCE</scope>
    <source>
        <strain evidence="2">JCM 30855</strain>
    </source>
</reference>
<dbReference type="AlphaFoldDB" id="A0A939DMP9"/>
<dbReference type="InterPro" id="IPR017208">
    <property type="entry name" value="UCP037442_abhydr"/>
</dbReference>